<dbReference type="Proteomes" id="UP001292094">
    <property type="component" value="Unassembled WGS sequence"/>
</dbReference>
<proteinExistence type="predicted"/>
<feature type="region of interest" description="Disordered" evidence="1">
    <location>
        <begin position="1"/>
        <end position="33"/>
    </location>
</feature>
<keyword evidence="3" id="KW-1185">Reference proteome</keyword>
<comment type="caution">
    <text evidence="2">The sequence shown here is derived from an EMBL/GenBank/DDBJ whole genome shotgun (WGS) entry which is preliminary data.</text>
</comment>
<reference evidence="2" key="1">
    <citation type="submission" date="2023-11" db="EMBL/GenBank/DDBJ databases">
        <title>Genome assemblies of two species of porcelain crab, Petrolisthes cinctipes and Petrolisthes manimaculis (Anomura: Porcellanidae).</title>
        <authorList>
            <person name="Angst P."/>
        </authorList>
    </citation>
    <scope>NUCLEOTIDE SEQUENCE</scope>
    <source>
        <strain evidence="2">PB745_02</strain>
        <tissue evidence="2">Gill</tissue>
    </source>
</reference>
<dbReference type="EMBL" id="JAWZYT010007201">
    <property type="protein sequence ID" value="KAK4286957.1"/>
    <property type="molecule type" value="Genomic_DNA"/>
</dbReference>
<organism evidence="2 3">
    <name type="scientific">Petrolisthes manimaculis</name>
    <dbReference type="NCBI Taxonomy" id="1843537"/>
    <lineage>
        <taxon>Eukaryota</taxon>
        <taxon>Metazoa</taxon>
        <taxon>Ecdysozoa</taxon>
        <taxon>Arthropoda</taxon>
        <taxon>Crustacea</taxon>
        <taxon>Multicrustacea</taxon>
        <taxon>Malacostraca</taxon>
        <taxon>Eumalacostraca</taxon>
        <taxon>Eucarida</taxon>
        <taxon>Decapoda</taxon>
        <taxon>Pleocyemata</taxon>
        <taxon>Anomura</taxon>
        <taxon>Galatheoidea</taxon>
        <taxon>Porcellanidae</taxon>
        <taxon>Petrolisthes</taxon>
    </lineage>
</organism>
<evidence type="ECO:0000313" key="2">
    <source>
        <dbReference type="EMBL" id="KAK4286957.1"/>
    </source>
</evidence>
<evidence type="ECO:0000256" key="1">
    <source>
        <dbReference type="SAM" id="MobiDB-lite"/>
    </source>
</evidence>
<protein>
    <submittedName>
        <fullName evidence="2">Uncharacterized protein</fullName>
    </submittedName>
</protein>
<gene>
    <name evidence="2" type="ORF">Pmani_039960</name>
</gene>
<accession>A0AAE1ND87</accession>
<name>A0AAE1ND87_9EUCA</name>
<evidence type="ECO:0000313" key="3">
    <source>
        <dbReference type="Proteomes" id="UP001292094"/>
    </source>
</evidence>
<dbReference type="AlphaFoldDB" id="A0AAE1ND87"/>
<sequence>MSPNLSICPPPPTAIPHHLHASSPSPPPTRFISSPITHPRAPGSATVVLAPPRGFTDLPQLSKMLFLSIVALVDAALTLSL</sequence>